<dbReference type="Gene3D" id="2.60.120.260">
    <property type="entry name" value="Galactose-binding domain-like"/>
    <property type="match status" value="2"/>
</dbReference>
<evidence type="ECO:0000313" key="3">
    <source>
        <dbReference type="EMBL" id="HIU68897.1"/>
    </source>
</evidence>
<feature type="domain" description="CBM6" evidence="2">
    <location>
        <begin position="722"/>
        <end position="859"/>
    </location>
</feature>
<dbReference type="InterPro" id="IPR008979">
    <property type="entry name" value="Galactose-bd-like_sf"/>
</dbReference>
<keyword evidence="1" id="KW-0812">Transmembrane</keyword>
<proteinExistence type="predicted"/>
<dbReference type="SUPFAM" id="SSF51445">
    <property type="entry name" value="(Trans)glycosidases"/>
    <property type="match status" value="1"/>
</dbReference>
<evidence type="ECO:0000259" key="2">
    <source>
        <dbReference type="PROSITE" id="PS51175"/>
    </source>
</evidence>
<dbReference type="PROSITE" id="PS51175">
    <property type="entry name" value="CBM6"/>
    <property type="match status" value="2"/>
</dbReference>
<organism evidence="3 4">
    <name type="scientific">Candidatus Scybalenecus merdavium</name>
    <dbReference type="NCBI Taxonomy" id="2840939"/>
    <lineage>
        <taxon>Bacteria</taxon>
        <taxon>Bacillati</taxon>
        <taxon>Bacillota</taxon>
        <taxon>Clostridia</taxon>
        <taxon>Eubacteriales</taxon>
        <taxon>Oscillospiraceae</taxon>
        <taxon>Oscillospiraceae incertae sedis</taxon>
        <taxon>Candidatus Scybalenecus</taxon>
    </lineage>
</organism>
<accession>A0A9D1SMY5</accession>
<name>A0A9D1SMY5_9FIRM</name>
<evidence type="ECO:0000313" key="4">
    <source>
        <dbReference type="Proteomes" id="UP000824125"/>
    </source>
</evidence>
<dbReference type="EMBL" id="DVNM01000015">
    <property type="protein sequence ID" value="HIU68897.1"/>
    <property type="molecule type" value="Genomic_DNA"/>
</dbReference>
<reference evidence="3" key="1">
    <citation type="submission" date="2020-10" db="EMBL/GenBank/DDBJ databases">
        <authorList>
            <person name="Gilroy R."/>
        </authorList>
    </citation>
    <scope>NUCLEOTIDE SEQUENCE</scope>
    <source>
        <strain evidence="3">CHK176-6737</strain>
    </source>
</reference>
<gene>
    <name evidence="3" type="ORF">IAD23_02925</name>
</gene>
<sequence length="863" mass="94488">MKPHALKRPVKIFLAVLGVLLAVLTAAAVYLFGVYKPSLTVDFSQPLGAVSSKASGYLYGIAQREVPSSNMTESVDISSASVKVMDGLQHPVGDVSNVYTQLENADYIVVYLQDIYDTWYYENDTILSQRSEGSYDWRAFVEDDYFPRIRDKITAMAELPCAGQLVFCPYNECDNGVWFGSWVEDANNENGFGGYCTYDEAGAENFFAAWKMTYDFLRELAPDILIGGPGFAGYDSGNIRAFMEYCAQNDCLPDVMIYHELGSNSVYNWQKNAADCRGIMQETAGRELDIIVSEYGQMRDNGLPGKMLQYITQIENSGTWGDNAFWRLANNLCDVAADYNSPNANWWLYRWYADLEGDVYPSDYQDLFKSNFAVSLRSGTKLSSKGFMGLGTYDAEANQITLLAGGRDGDGDIYLTSLDQTALAGQKVRITVEETVYKGLSGIVNSPITLRSYTADVSDELKIEMRGMDASSAYRITVVPDDGSGKDVAQGTPYVRYEFEDGKLLGDAYTYESAYASTGDKKGLVGGIEKDGDGVEVTVEVPEGGAYALNLIFGNSNDGDTPDDRTDTAVGFAIDGQEQDPLVFENTIKSEYTSCKNLGFSLAPGVHTLTFTHDTGTIVFDSLLLTEKEAFPSNAVLPDADRTGNGVVSYLCVAESDGYYDLAFAGKGGDYAFSVDGAACRSNNGKACVYLRRGLNYVDVQSDSPVSFTLAVSAETQTDRVFTLLPEDAVLNGSASVAQDKSQQTYLTGISSAGGGARWNVACDIPGTYRVTVTYANNDEGGAHDYNVDLVERYFTFSVNGRAQNVYCRNTYSWDTYKTVTFNVKLNAGENEIVLTNSGDEKFNGQETFIPNIHRLSLNPVQS</sequence>
<reference evidence="3" key="2">
    <citation type="journal article" date="2021" name="PeerJ">
        <title>Extensive microbial diversity within the chicken gut microbiome revealed by metagenomics and culture.</title>
        <authorList>
            <person name="Gilroy R."/>
            <person name="Ravi A."/>
            <person name="Getino M."/>
            <person name="Pursley I."/>
            <person name="Horton D.L."/>
            <person name="Alikhan N.F."/>
            <person name="Baker D."/>
            <person name="Gharbi K."/>
            <person name="Hall N."/>
            <person name="Watson M."/>
            <person name="Adriaenssens E.M."/>
            <person name="Foster-Nyarko E."/>
            <person name="Jarju S."/>
            <person name="Secka A."/>
            <person name="Antonio M."/>
            <person name="Oren A."/>
            <person name="Chaudhuri R.R."/>
            <person name="La Ragione R."/>
            <person name="Hildebrand F."/>
            <person name="Pallen M.J."/>
        </authorList>
    </citation>
    <scope>NUCLEOTIDE SEQUENCE</scope>
    <source>
        <strain evidence="3">CHK176-6737</strain>
    </source>
</reference>
<dbReference type="SUPFAM" id="SSF49785">
    <property type="entry name" value="Galactose-binding domain-like"/>
    <property type="match status" value="2"/>
</dbReference>
<evidence type="ECO:0000256" key="1">
    <source>
        <dbReference type="SAM" id="Phobius"/>
    </source>
</evidence>
<keyword evidence="1" id="KW-0472">Membrane</keyword>
<protein>
    <recommendedName>
        <fullName evidence="2">CBM6 domain-containing protein</fullName>
    </recommendedName>
</protein>
<feature type="transmembrane region" description="Helical" evidence="1">
    <location>
        <begin position="12"/>
        <end position="35"/>
    </location>
</feature>
<dbReference type="InterPro" id="IPR005084">
    <property type="entry name" value="CBM6"/>
</dbReference>
<feature type="domain" description="CBM6" evidence="2">
    <location>
        <begin position="495"/>
        <end position="626"/>
    </location>
</feature>
<dbReference type="Gene3D" id="3.20.20.80">
    <property type="entry name" value="Glycosidases"/>
    <property type="match status" value="1"/>
</dbReference>
<keyword evidence="1" id="KW-1133">Transmembrane helix</keyword>
<comment type="caution">
    <text evidence="3">The sequence shown here is derived from an EMBL/GenBank/DDBJ whole genome shotgun (WGS) entry which is preliminary data.</text>
</comment>
<dbReference type="AlphaFoldDB" id="A0A9D1SMY5"/>
<dbReference type="Proteomes" id="UP000824125">
    <property type="component" value="Unassembled WGS sequence"/>
</dbReference>
<dbReference type="InterPro" id="IPR017853">
    <property type="entry name" value="GH"/>
</dbReference>
<dbReference type="GO" id="GO:0030246">
    <property type="term" value="F:carbohydrate binding"/>
    <property type="evidence" value="ECO:0007669"/>
    <property type="project" value="InterPro"/>
</dbReference>